<dbReference type="GO" id="GO:0006457">
    <property type="term" value="P:protein folding"/>
    <property type="evidence" value="ECO:0007669"/>
    <property type="project" value="InterPro"/>
</dbReference>
<feature type="compositionally biased region" description="Basic residues" evidence="5">
    <location>
        <begin position="330"/>
        <end position="339"/>
    </location>
</feature>
<organism evidence="7 8">
    <name type="scientific">Artemia franciscana</name>
    <name type="common">Brine shrimp</name>
    <name type="synonym">Artemia sanfranciscana</name>
    <dbReference type="NCBI Taxonomy" id="6661"/>
    <lineage>
        <taxon>Eukaryota</taxon>
        <taxon>Metazoa</taxon>
        <taxon>Ecdysozoa</taxon>
        <taxon>Arthropoda</taxon>
        <taxon>Crustacea</taxon>
        <taxon>Branchiopoda</taxon>
        <taxon>Anostraca</taxon>
        <taxon>Artemiidae</taxon>
        <taxon>Artemia</taxon>
    </lineage>
</organism>
<evidence type="ECO:0000256" key="5">
    <source>
        <dbReference type="SAM" id="MobiDB-lite"/>
    </source>
</evidence>
<feature type="region of interest" description="Disordered" evidence="5">
    <location>
        <begin position="188"/>
        <end position="906"/>
    </location>
</feature>
<feature type="compositionally biased region" description="Basic and acidic residues" evidence="5">
    <location>
        <begin position="704"/>
        <end position="720"/>
    </location>
</feature>
<dbReference type="AlphaFoldDB" id="A0AA88H8T7"/>
<dbReference type="InterPro" id="IPR002130">
    <property type="entry name" value="Cyclophilin-type_PPIase_dom"/>
</dbReference>
<feature type="compositionally biased region" description="Basic and acidic residues" evidence="5">
    <location>
        <begin position="670"/>
        <end position="696"/>
    </location>
</feature>
<feature type="compositionally biased region" description="Basic residues" evidence="5">
    <location>
        <begin position="785"/>
        <end position="806"/>
    </location>
</feature>
<dbReference type="GO" id="GO:0003755">
    <property type="term" value="F:peptidyl-prolyl cis-trans isomerase activity"/>
    <property type="evidence" value="ECO:0007669"/>
    <property type="project" value="UniProtKB-KW"/>
</dbReference>
<dbReference type="Gene3D" id="2.40.100.10">
    <property type="entry name" value="Cyclophilin-like"/>
    <property type="match status" value="1"/>
</dbReference>
<feature type="compositionally biased region" description="Basic and acidic residues" evidence="5">
    <location>
        <begin position="606"/>
        <end position="634"/>
    </location>
</feature>
<accession>A0AA88H8T7</accession>
<feature type="compositionally biased region" description="Basic and acidic residues" evidence="5">
    <location>
        <begin position="853"/>
        <end position="882"/>
    </location>
</feature>
<keyword evidence="3" id="KW-0697">Rotamase</keyword>
<feature type="compositionally biased region" description="Basic and acidic residues" evidence="5">
    <location>
        <begin position="651"/>
        <end position="661"/>
    </location>
</feature>
<dbReference type="GO" id="GO:0005739">
    <property type="term" value="C:mitochondrion"/>
    <property type="evidence" value="ECO:0007669"/>
    <property type="project" value="TreeGrafter"/>
</dbReference>
<proteinExistence type="predicted"/>
<dbReference type="EMBL" id="JAVRJZ010000021">
    <property type="protein sequence ID" value="KAK2704342.1"/>
    <property type="molecule type" value="Genomic_DNA"/>
</dbReference>
<dbReference type="CDD" id="cd01926">
    <property type="entry name" value="cyclophilin_ABH_like"/>
    <property type="match status" value="1"/>
</dbReference>
<name>A0AA88H8T7_ARTSF</name>
<feature type="compositionally biased region" description="Basic residues" evidence="5">
    <location>
        <begin position="212"/>
        <end position="231"/>
    </location>
</feature>
<sequence>MGTTKTYLPRCFFDVEIGGVPVGRVTFELFADKCPLTTENFRALCTGEAGIGKSTGKPLHYKNVIFHRVVKEFMIQGGDFSAGNGTGGESIYGGTFEDENLELIHDRPFLLSMANRGKNTNGSQFFITTEVAPHLDGKHVVFGHVVSGQDVVRLIESQPVDRNSRPLQDCKIAHCGELVKKSKLKQLEVKEEGEQETTESEETESESEEEKKRRKKKKKDKKKAKKLKKQKKEIELSKEEKDKKESKGVETEDGIYCSVDPTEIPDVPQQRFLDRASKHEERDREERKRERSPRDERRMDRRDGRRRNDAWGYDNDRRDRKPQRFDKSGRKVKGRGFLRYRKDSRSRSRSLTPPHWKRELNKTIGLKEFQKMEEDRNRRQEERKKRDEARQKKEEKQKKEEEKRKMLEDLHSFEDELQIRRVTVNHKPDERTVSLPSQEKSSSEAPSDEETAQQLHAEKLRRALQIDESTKEKNWDHFQKPAEGNAKVEGDNWRRGNEFQTRRRRGPEGGAVIEEIEEMENKEPRSFESDNLITKGRRGQRTSQEKYEGRLKKDHIPSRQASSSADQDISRSRDSKRERSSAPRKMRRTDENREKRRSPEVGSPSQRRDVKEPRRSPKTLFDRKREAKEWDKSSPPRISRRSRSPLKRRHQKEDKSKERRSVTPKRAHGRKNESKSRSPEAREDHNRLGDSKRSESGGKPYRRQKQDRNSISPEKREERNRNRKNKKSPSPRRKRKERSRSSSPMKNMQKERIDEKSEPSARPYRLQNQDRNPRSTEGAEERSYDKKKRKSLSPARKQKVKSRSRSPVKNVRKELINDENRKRSGITKTSDRKYTKQSPSPKGEIANRRSRSSTRERKSSAKERLSRDERDEKVSSGRERRSGAWSSSDSEPEKPRTRNFSTSSSD</sequence>
<comment type="catalytic activity">
    <reaction evidence="1">
        <text>[protein]-peptidylproline (omega=180) = [protein]-peptidylproline (omega=0)</text>
        <dbReference type="Rhea" id="RHEA:16237"/>
        <dbReference type="Rhea" id="RHEA-COMP:10747"/>
        <dbReference type="Rhea" id="RHEA-COMP:10748"/>
        <dbReference type="ChEBI" id="CHEBI:83833"/>
        <dbReference type="ChEBI" id="CHEBI:83834"/>
        <dbReference type="EC" id="5.2.1.8"/>
    </reaction>
</comment>
<dbReference type="PANTHER" id="PTHR11071:SF565">
    <property type="entry name" value="MOCA-CYP, ISOFORM A"/>
    <property type="match status" value="1"/>
</dbReference>
<feature type="compositionally biased region" description="Basic and acidic residues" evidence="5">
    <location>
        <begin position="588"/>
        <end position="599"/>
    </location>
</feature>
<comment type="caution">
    <text evidence="7">The sequence shown here is derived from an EMBL/GenBank/DDBJ whole genome shotgun (WGS) entry which is preliminary data.</text>
</comment>
<evidence type="ECO:0000256" key="2">
    <source>
        <dbReference type="ARBA" id="ARBA00013194"/>
    </source>
</evidence>
<evidence type="ECO:0000256" key="3">
    <source>
        <dbReference type="ARBA" id="ARBA00023110"/>
    </source>
</evidence>
<feature type="domain" description="PPIase cyclophilin-type" evidence="6">
    <location>
        <begin position="12"/>
        <end position="177"/>
    </location>
</feature>
<feature type="compositionally biased region" description="Basic and acidic residues" evidence="5">
    <location>
        <begin position="811"/>
        <end position="822"/>
    </location>
</feature>
<feature type="compositionally biased region" description="Polar residues" evidence="5">
    <location>
        <begin position="434"/>
        <end position="445"/>
    </location>
</feature>
<feature type="compositionally biased region" description="Basic and acidic residues" evidence="5">
    <location>
        <begin position="748"/>
        <end position="759"/>
    </location>
</feature>
<evidence type="ECO:0000313" key="7">
    <source>
        <dbReference type="EMBL" id="KAK2704343.1"/>
    </source>
</evidence>
<dbReference type="Proteomes" id="UP001187531">
    <property type="component" value="Unassembled WGS sequence"/>
</dbReference>
<reference evidence="7" key="1">
    <citation type="submission" date="2023-07" db="EMBL/GenBank/DDBJ databases">
        <title>Chromosome-level genome assembly of Artemia franciscana.</title>
        <authorList>
            <person name="Jo E."/>
        </authorList>
    </citation>
    <scope>NUCLEOTIDE SEQUENCE</scope>
    <source>
        <tissue evidence="7">Whole body</tissue>
    </source>
</reference>
<dbReference type="InterPro" id="IPR029000">
    <property type="entry name" value="Cyclophilin-like_dom_sf"/>
</dbReference>
<dbReference type="PROSITE" id="PS00170">
    <property type="entry name" value="CSA_PPIASE_1"/>
    <property type="match status" value="1"/>
</dbReference>
<feature type="compositionally biased region" description="Basic and acidic residues" evidence="5">
    <location>
        <begin position="272"/>
        <end position="329"/>
    </location>
</feature>
<dbReference type="Pfam" id="PF00160">
    <property type="entry name" value="Pro_isomerase"/>
    <property type="match status" value="1"/>
</dbReference>
<dbReference type="GO" id="GO:0016018">
    <property type="term" value="F:cyclosporin A binding"/>
    <property type="evidence" value="ECO:0007669"/>
    <property type="project" value="TreeGrafter"/>
</dbReference>
<dbReference type="FunFam" id="2.40.100.10:FF:000005">
    <property type="entry name" value="Peptidyl-prolyl cis-trans isomerase G"/>
    <property type="match status" value="1"/>
</dbReference>
<feature type="compositionally biased region" description="Basic and acidic residues" evidence="5">
    <location>
        <begin position="456"/>
        <end position="501"/>
    </location>
</feature>
<dbReference type="PRINTS" id="PR00153">
    <property type="entry name" value="CSAPPISMRASE"/>
</dbReference>
<feature type="compositionally biased region" description="Basic residues" evidence="5">
    <location>
        <begin position="638"/>
        <end position="650"/>
    </location>
</feature>
<feature type="compositionally biased region" description="Basic and acidic residues" evidence="5">
    <location>
        <begin position="232"/>
        <end position="250"/>
    </location>
</feature>
<evidence type="ECO:0000256" key="1">
    <source>
        <dbReference type="ARBA" id="ARBA00000971"/>
    </source>
</evidence>
<evidence type="ECO:0000256" key="4">
    <source>
        <dbReference type="ARBA" id="ARBA00023235"/>
    </source>
</evidence>
<protein>
    <recommendedName>
        <fullName evidence="2">peptidylprolyl isomerase</fullName>
        <ecNumber evidence="2">5.2.1.8</ecNumber>
    </recommendedName>
</protein>
<dbReference type="PANTHER" id="PTHR11071">
    <property type="entry name" value="PEPTIDYL-PROLYL CIS-TRANS ISOMERASE"/>
    <property type="match status" value="1"/>
</dbReference>
<dbReference type="SUPFAM" id="SSF50891">
    <property type="entry name" value="Cyclophilin-like"/>
    <property type="match status" value="1"/>
</dbReference>
<evidence type="ECO:0000259" key="6">
    <source>
        <dbReference type="PROSITE" id="PS50072"/>
    </source>
</evidence>
<dbReference type="EMBL" id="JAVRJZ010000021">
    <property type="protein sequence ID" value="KAK2704343.1"/>
    <property type="molecule type" value="Genomic_DNA"/>
</dbReference>
<feature type="compositionally biased region" description="Basic and acidic residues" evidence="5">
    <location>
        <begin position="568"/>
        <end position="581"/>
    </location>
</feature>
<gene>
    <name evidence="7" type="ORF">QYM36_016658</name>
</gene>
<keyword evidence="8" id="KW-1185">Reference proteome</keyword>
<feature type="compositionally biased region" description="Basic and acidic residues" evidence="5">
    <location>
        <begin position="771"/>
        <end position="784"/>
    </location>
</feature>
<keyword evidence="4" id="KW-0413">Isomerase</keyword>
<feature type="compositionally biased region" description="Basic and acidic residues" evidence="5">
    <location>
        <begin position="543"/>
        <end position="557"/>
    </location>
</feature>
<dbReference type="EMBL" id="JAVRJZ010000021">
    <property type="protein sequence ID" value="KAK2704344.1"/>
    <property type="molecule type" value="Genomic_DNA"/>
</dbReference>
<feature type="compositionally biased region" description="Acidic residues" evidence="5">
    <location>
        <begin position="193"/>
        <end position="208"/>
    </location>
</feature>
<feature type="compositionally biased region" description="Basic residues" evidence="5">
    <location>
        <begin position="721"/>
        <end position="738"/>
    </location>
</feature>
<feature type="compositionally biased region" description="Basic and acidic residues" evidence="5">
    <location>
        <begin position="519"/>
        <end position="528"/>
    </location>
</feature>
<dbReference type="EC" id="5.2.1.8" evidence="2"/>
<evidence type="ECO:0000313" key="8">
    <source>
        <dbReference type="Proteomes" id="UP001187531"/>
    </source>
</evidence>
<dbReference type="PROSITE" id="PS50072">
    <property type="entry name" value="CSA_PPIASE_2"/>
    <property type="match status" value="1"/>
</dbReference>
<dbReference type="InterPro" id="IPR020892">
    <property type="entry name" value="Cyclophilin-type_PPIase_CS"/>
</dbReference>
<feature type="compositionally biased region" description="Basic and acidic residues" evidence="5">
    <location>
        <begin position="368"/>
        <end position="419"/>
    </location>
</feature>